<feature type="transmembrane region" description="Helical" evidence="1">
    <location>
        <begin position="12"/>
        <end position="29"/>
    </location>
</feature>
<evidence type="ECO:0000256" key="1">
    <source>
        <dbReference type="SAM" id="Phobius"/>
    </source>
</evidence>
<protein>
    <recommendedName>
        <fullName evidence="3">Amine oxidase domain-containing protein</fullName>
    </recommendedName>
</protein>
<accession>E1YB81</accession>
<proteinExistence type="predicted"/>
<keyword evidence="1" id="KW-0472">Membrane</keyword>
<keyword evidence="1" id="KW-0812">Transmembrane</keyword>
<dbReference type="InterPro" id="IPR036188">
    <property type="entry name" value="FAD/NAD-bd_sf"/>
</dbReference>
<dbReference type="EMBL" id="FR695867">
    <property type="protein sequence ID" value="CBX27758.1"/>
    <property type="molecule type" value="Genomic_DNA"/>
</dbReference>
<gene>
    <name evidence="2" type="ORF">N47_C18160</name>
</gene>
<dbReference type="Gene3D" id="1.10.405.10">
    <property type="entry name" value="Guanine Nucleotide Dissociation Inhibitor, domain 1"/>
    <property type="match status" value="1"/>
</dbReference>
<keyword evidence="1" id="KW-1133">Transmembrane helix</keyword>
<organism evidence="2">
    <name type="scientific">uncultured Desulfobacterium sp</name>
    <dbReference type="NCBI Taxonomy" id="201089"/>
    <lineage>
        <taxon>Bacteria</taxon>
        <taxon>Pseudomonadati</taxon>
        <taxon>Thermodesulfobacteriota</taxon>
        <taxon>Desulfobacteria</taxon>
        <taxon>Desulfobacterales</taxon>
        <taxon>Desulfobacteriaceae</taxon>
        <taxon>Desulfobacterium</taxon>
        <taxon>environmental samples</taxon>
    </lineage>
</organism>
<evidence type="ECO:0000313" key="2">
    <source>
        <dbReference type="EMBL" id="CBX27758.1"/>
    </source>
</evidence>
<reference evidence="2" key="1">
    <citation type="journal article" date="2011" name="Environ. Microbiol.">
        <title>Genomic insights into the metabolic potential of the polycyclic aromatic hydrocarbon degrading sulfate-reducing Deltaproteobacterium N47.</title>
        <authorList>
            <person name="Bergmann F."/>
            <person name="Selesi D."/>
            <person name="Weinmaier T."/>
            <person name="Tischler P."/>
            <person name="Rattei T."/>
            <person name="Meckenstock R.U."/>
        </authorList>
    </citation>
    <scope>NUCLEOTIDE SEQUENCE</scope>
</reference>
<sequence length="439" mass="48762">MIRVLRLAGGRRLILSWDTMLLCIFLLIMTSENGGGGYGWANAAKDFGAGVRLHYSREPRMYFKGSGKSFLTVPKCLTSGEAAKWLIEFLEAIRPDLVKDGLYKELLPMVDEILTKDFKLMCEEWDEISVKQWVEARSKSPSIKYLFTALMAGYCWTGNADYTWENGSFGKGAVMFRIWIGGHGSMAVAIPDPLDGICMPIANAIRDKYECEIRCNQDVSQVIIEGGKATGVAVKQEGQQDKIIRADRVIIATTWLDYPNLFKIMPASLAKNMSEPLKQKMGGVFLVTGLNDTVKLDGAFFLIYDPKTGSSIQGGCAQNIEQPWNIPEGKQLVWSYSTKSEEEFNRLGLDGIAAQMNENFEEIYPGFKNAIEFQSPPKGAAYPSHYRFSSLPKIRQKSPDVKGLYFAGECTWPMYGQITDGTAGTGANVARMILDADSL</sequence>
<name>E1YB81_9BACT</name>
<dbReference type="SUPFAM" id="SSF51905">
    <property type="entry name" value="FAD/NAD(P)-binding domain"/>
    <property type="match status" value="1"/>
</dbReference>
<evidence type="ECO:0008006" key="3">
    <source>
        <dbReference type="Google" id="ProtNLM"/>
    </source>
</evidence>
<dbReference type="Gene3D" id="3.50.50.60">
    <property type="entry name" value="FAD/NAD(P)-binding domain"/>
    <property type="match status" value="1"/>
</dbReference>
<dbReference type="Gene3D" id="3.90.660.10">
    <property type="match status" value="1"/>
</dbReference>
<dbReference type="AlphaFoldDB" id="E1YB81"/>